<gene>
    <name evidence="5" type="ORF">SAMN05421642_10899</name>
</gene>
<reference evidence="6" key="1">
    <citation type="submission" date="2017-06" db="EMBL/GenBank/DDBJ databases">
        <authorList>
            <person name="Varghese N."/>
            <person name="Submissions S."/>
        </authorList>
    </citation>
    <scope>NUCLEOTIDE SEQUENCE [LARGE SCALE GENOMIC DNA]</scope>
    <source>
        <strain evidence="6">JCM 23211</strain>
    </source>
</reference>
<proteinExistence type="inferred from homology"/>
<accession>A0A239J8C8</accession>
<dbReference type="EC" id="2.3.1.-" evidence="4"/>
<dbReference type="PANTHER" id="PTHR11104:SF0">
    <property type="entry name" value="SPBETA PROPHAGE-DERIVED AMINOGLYCOSIDE N(3')-ACETYLTRANSFERASE-LIKE PROTEIN YOKD"/>
    <property type="match status" value="1"/>
</dbReference>
<dbReference type="EMBL" id="FZOW01000008">
    <property type="protein sequence ID" value="SNT02055.1"/>
    <property type="molecule type" value="Genomic_DNA"/>
</dbReference>
<dbReference type="PANTHER" id="PTHR11104">
    <property type="entry name" value="AMINOGLYCOSIDE N3-ACETYLTRANSFERASE"/>
    <property type="match status" value="1"/>
</dbReference>
<comment type="catalytic activity">
    <reaction evidence="4">
        <text>a 2-deoxystreptamine antibiotic + acetyl-CoA = an N(3)-acetyl-2-deoxystreptamine antibiotic + CoA + H(+)</text>
        <dbReference type="Rhea" id="RHEA:12665"/>
        <dbReference type="ChEBI" id="CHEBI:15378"/>
        <dbReference type="ChEBI" id="CHEBI:57287"/>
        <dbReference type="ChEBI" id="CHEBI:57288"/>
        <dbReference type="ChEBI" id="CHEBI:57921"/>
        <dbReference type="ChEBI" id="CHEBI:77452"/>
        <dbReference type="EC" id="2.3.1.81"/>
    </reaction>
</comment>
<evidence type="ECO:0000256" key="4">
    <source>
        <dbReference type="RuleBase" id="RU365031"/>
    </source>
</evidence>
<dbReference type="InterPro" id="IPR003679">
    <property type="entry name" value="Amioglycoside_AcTrfase"/>
</dbReference>
<name>A0A239J8C8_9NOCA</name>
<dbReference type="OrthoDB" id="7330654at2"/>
<dbReference type="STRING" id="398843.A3K89_17800"/>
<dbReference type="AlphaFoldDB" id="A0A239J8C8"/>
<dbReference type="SUPFAM" id="SSF110710">
    <property type="entry name" value="TTHA0583/YokD-like"/>
    <property type="match status" value="1"/>
</dbReference>
<dbReference type="NCBIfam" id="NF033082">
    <property type="entry name" value="AAC_3"/>
    <property type="match status" value="1"/>
</dbReference>
<evidence type="ECO:0000313" key="5">
    <source>
        <dbReference type="EMBL" id="SNT02055.1"/>
    </source>
</evidence>
<dbReference type="Proteomes" id="UP000198327">
    <property type="component" value="Unassembled WGS sequence"/>
</dbReference>
<dbReference type="InterPro" id="IPR028345">
    <property type="entry name" value="Antibiotic_NAT-like"/>
</dbReference>
<comment type="similarity">
    <text evidence="1 4">Belongs to the antibiotic N-acetyltransferase family.</text>
</comment>
<evidence type="ECO:0000256" key="1">
    <source>
        <dbReference type="ARBA" id="ARBA00006383"/>
    </source>
</evidence>
<keyword evidence="6" id="KW-1185">Reference proteome</keyword>
<evidence type="ECO:0000256" key="3">
    <source>
        <dbReference type="ARBA" id="ARBA00023315"/>
    </source>
</evidence>
<keyword evidence="3 4" id="KW-0012">Acyltransferase</keyword>
<protein>
    <recommendedName>
        <fullName evidence="4">Aminoglycoside N(3)-acetyltransferase</fullName>
        <ecNumber evidence="4">2.3.1.-</ecNumber>
    </recommendedName>
</protein>
<organism evidence="5 6">
    <name type="scientific">Rhodococcoides kyotonense</name>
    <dbReference type="NCBI Taxonomy" id="398843"/>
    <lineage>
        <taxon>Bacteria</taxon>
        <taxon>Bacillati</taxon>
        <taxon>Actinomycetota</taxon>
        <taxon>Actinomycetes</taxon>
        <taxon>Mycobacteriales</taxon>
        <taxon>Nocardiaceae</taxon>
        <taxon>Rhodococcoides</taxon>
    </lineage>
</organism>
<dbReference type="GO" id="GO:0046353">
    <property type="term" value="F:aminoglycoside 3-N-acetyltransferase activity"/>
    <property type="evidence" value="ECO:0007669"/>
    <property type="project" value="UniProtKB-EC"/>
</dbReference>
<evidence type="ECO:0000256" key="2">
    <source>
        <dbReference type="ARBA" id="ARBA00022679"/>
    </source>
</evidence>
<keyword evidence="2 4" id="KW-0808">Transferase</keyword>
<evidence type="ECO:0000313" key="6">
    <source>
        <dbReference type="Proteomes" id="UP000198327"/>
    </source>
</evidence>
<sequence length="263" mass="27984">MTHTHESLAADAAKLGLVAGDVVMVHAAFGRVGPVVGGPDVLVDALVDVVGPSGTLVSYQDWELGVDVWNADGSVVDELRAHVPPYDPATSRPARDHGILASTIRTRPGVRTSRNPGAAMSALGFRADELTREHPMDDGYGVGTPLARLVDAGGRVLMIGAPLDTMTLLHHAEALADIPGKRRVKLEYPLLGENGGTVWQWVSEFDTSRPVVDGLPDDYFATVVEDFLGTGAGRRGRIGDADSVLVDARAVTEFAVDWLESRF</sequence>
<dbReference type="RefSeq" id="WP_089247512.1">
    <property type="nucleotide sequence ID" value="NZ_FZOW01000008.1"/>
</dbReference>
<dbReference type="GO" id="GO:0046677">
    <property type="term" value="P:response to antibiotic"/>
    <property type="evidence" value="ECO:0007669"/>
    <property type="project" value="UniProtKB-KW"/>
</dbReference>
<keyword evidence="4" id="KW-0046">Antibiotic resistance</keyword>
<dbReference type="Pfam" id="PF02522">
    <property type="entry name" value="Antibiotic_NAT"/>
    <property type="match status" value="1"/>
</dbReference>